<evidence type="ECO:0000313" key="2">
    <source>
        <dbReference type="Proteomes" id="UP000288805"/>
    </source>
</evidence>
<dbReference type="EMBL" id="QGNW01000106">
    <property type="protein sequence ID" value="RVW96545.1"/>
    <property type="molecule type" value="Genomic_DNA"/>
</dbReference>
<organism evidence="1 2">
    <name type="scientific">Vitis vinifera</name>
    <name type="common">Grape</name>
    <dbReference type="NCBI Taxonomy" id="29760"/>
    <lineage>
        <taxon>Eukaryota</taxon>
        <taxon>Viridiplantae</taxon>
        <taxon>Streptophyta</taxon>
        <taxon>Embryophyta</taxon>
        <taxon>Tracheophyta</taxon>
        <taxon>Spermatophyta</taxon>
        <taxon>Magnoliopsida</taxon>
        <taxon>eudicotyledons</taxon>
        <taxon>Gunneridae</taxon>
        <taxon>Pentapetalae</taxon>
        <taxon>rosids</taxon>
        <taxon>Vitales</taxon>
        <taxon>Vitaceae</taxon>
        <taxon>Viteae</taxon>
        <taxon>Vitis</taxon>
    </lineage>
</organism>
<dbReference type="InterPro" id="IPR044840">
    <property type="entry name" value="Nup188"/>
</dbReference>
<accession>A0A438IIU7</accession>
<sequence>MAASASASAVDLAPNPSSVDGLLWWDSFSLLLTELESVSPSSDLPPFLVKKVKDNHAWFVDMFSLFKPPNKKSREALDSKQVKIGTRQLTVQPELKEAALKVSNSLIFTVSIVLDIFLQESGRQVAMNVLMGVQAVAAKRSATSE</sequence>
<protein>
    <submittedName>
        <fullName evidence="1">Uncharacterized protein</fullName>
    </submittedName>
</protein>
<comment type="caution">
    <text evidence="1">The sequence shown here is derived from an EMBL/GenBank/DDBJ whole genome shotgun (WGS) entry which is preliminary data.</text>
</comment>
<dbReference type="AlphaFoldDB" id="A0A438IIU7"/>
<gene>
    <name evidence="1" type="ORF">CK203_020295</name>
</gene>
<proteinExistence type="predicted"/>
<reference evidence="1 2" key="1">
    <citation type="journal article" date="2018" name="PLoS Genet.">
        <title>Population sequencing reveals clonal diversity and ancestral inbreeding in the grapevine cultivar Chardonnay.</title>
        <authorList>
            <person name="Roach M.J."/>
            <person name="Johnson D.L."/>
            <person name="Bohlmann J."/>
            <person name="van Vuuren H.J."/>
            <person name="Jones S.J."/>
            <person name="Pretorius I.S."/>
            <person name="Schmidt S.A."/>
            <person name="Borneman A.R."/>
        </authorList>
    </citation>
    <scope>NUCLEOTIDE SEQUENCE [LARGE SCALE GENOMIC DNA]</scope>
    <source>
        <strain evidence="2">cv. Chardonnay</strain>
        <tissue evidence="1">Leaf</tissue>
    </source>
</reference>
<dbReference type="Proteomes" id="UP000288805">
    <property type="component" value="Unassembled WGS sequence"/>
</dbReference>
<dbReference type="PANTHER" id="PTHR31431">
    <property type="entry name" value="NUCLEOPORIN NUP188 HOMOLOG"/>
    <property type="match status" value="1"/>
</dbReference>
<name>A0A438IIU7_VITVI</name>
<dbReference type="PANTHER" id="PTHR31431:SF1">
    <property type="entry name" value="NUCLEOPORIN NUP188"/>
    <property type="match status" value="1"/>
</dbReference>
<dbReference type="GO" id="GO:0017056">
    <property type="term" value="F:structural constituent of nuclear pore"/>
    <property type="evidence" value="ECO:0007669"/>
    <property type="project" value="InterPro"/>
</dbReference>
<evidence type="ECO:0000313" key="1">
    <source>
        <dbReference type="EMBL" id="RVW96545.1"/>
    </source>
</evidence>